<sequence>MANKIASLNAMQMKRSNSRRRETAKTEKIKRRPLPKRGQVKYRIAALARNAIRAAVAKATKTYRSRTSRKAV</sequence>
<dbReference type="Proteomes" id="UP001552299">
    <property type="component" value="Unassembled WGS sequence"/>
</dbReference>
<comment type="caution">
    <text evidence="2">The sequence shown here is derived from an EMBL/GenBank/DDBJ whole genome shotgun (WGS) entry which is preliminary data.</text>
</comment>
<evidence type="ECO:0000256" key="1">
    <source>
        <dbReference type="SAM" id="MobiDB-lite"/>
    </source>
</evidence>
<organism evidence="2 3">
    <name type="scientific">Dendrobium thyrsiflorum</name>
    <name type="common">Pinecone-like raceme dendrobium</name>
    <name type="synonym">Orchid</name>
    <dbReference type="NCBI Taxonomy" id="117978"/>
    <lineage>
        <taxon>Eukaryota</taxon>
        <taxon>Viridiplantae</taxon>
        <taxon>Streptophyta</taxon>
        <taxon>Embryophyta</taxon>
        <taxon>Tracheophyta</taxon>
        <taxon>Spermatophyta</taxon>
        <taxon>Magnoliopsida</taxon>
        <taxon>Liliopsida</taxon>
        <taxon>Asparagales</taxon>
        <taxon>Orchidaceae</taxon>
        <taxon>Epidendroideae</taxon>
        <taxon>Malaxideae</taxon>
        <taxon>Dendrobiinae</taxon>
        <taxon>Dendrobium</taxon>
    </lineage>
</organism>
<evidence type="ECO:0000313" key="2">
    <source>
        <dbReference type="EMBL" id="KAL0923560.1"/>
    </source>
</evidence>
<feature type="compositionally biased region" description="Basic residues" evidence="1">
    <location>
        <begin position="28"/>
        <end position="37"/>
    </location>
</feature>
<keyword evidence="3" id="KW-1185">Reference proteome</keyword>
<accession>A0ABD0VF57</accession>
<name>A0ABD0VF57_DENTH</name>
<reference evidence="2 3" key="1">
    <citation type="journal article" date="2024" name="Plant Biotechnol. J.">
        <title>Dendrobium thyrsiflorum genome and its molecular insights into genes involved in important horticultural traits.</title>
        <authorList>
            <person name="Chen B."/>
            <person name="Wang J.Y."/>
            <person name="Zheng P.J."/>
            <person name="Li K.L."/>
            <person name="Liang Y.M."/>
            <person name="Chen X.F."/>
            <person name="Zhang C."/>
            <person name="Zhao X."/>
            <person name="He X."/>
            <person name="Zhang G.Q."/>
            <person name="Liu Z.J."/>
            <person name="Xu Q."/>
        </authorList>
    </citation>
    <scope>NUCLEOTIDE SEQUENCE [LARGE SCALE GENOMIC DNA]</scope>
    <source>
        <strain evidence="2">GZMU011</strain>
    </source>
</reference>
<protein>
    <submittedName>
        <fullName evidence="2">Uncharacterized protein</fullName>
    </submittedName>
</protein>
<gene>
    <name evidence="2" type="ORF">M5K25_007622</name>
</gene>
<dbReference type="EMBL" id="JANQDX010000006">
    <property type="protein sequence ID" value="KAL0923560.1"/>
    <property type="molecule type" value="Genomic_DNA"/>
</dbReference>
<dbReference type="AlphaFoldDB" id="A0ABD0VF57"/>
<feature type="region of interest" description="Disordered" evidence="1">
    <location>
        <begin position="1"/>
        <end position="37"/>
    </location>
</feature>
<proteinExistence type="predicted"/>
<evidence type="ECO:0000313" key="3">
    <source>
        <dbReference type="Proteomes" id="UP001552299"/>
    </source>
</evidence>